<dbReference type="InterPro" id="IPR019554">
    <property type="entry name" value="Soluble_ligand-bd"/>
</dbReference>
<dbReference type="InterPro" id="IPR003715">
    <property type="entry name" value="Poly_export_N"/>
</dbReference>
<dbReference type="Gene3D" id="3.10.560.10">
    <property type="entry name" value="Outer membrane lipoprotein wza domain like"/>
    <property type="match status" value="6"/>
</dbReference>
<feature type="region of interest" description="Disordered" evidence="2">
    <location>
        <begin position="77"/>
        <end position="204"/>
    </location>
</feature>
<evidence type="ECO:0000313" key="5">
    <source>
        <dbReference type="EMBL" id="CCH52801.1"/>
    </source>
</evidence>
<feature type="domain" description="Soluble ligand binding" evidence="4">
    <location>
        <begin position="494"/>
        <end position="538"/>
    </location>
</feature>
<evidence type="ECO:0000313" key="6">
    <source>
        <dbReference type="Proteomes" id="UP000009309"/>
    </source>
</evidence>
<keyword evidence="6" id="KW-1185">Reference proteome</keyword>
<feature type="domain" description="Soluble ligand binding" evidence="4">
    <location>
        <begin position="328"/>
        <end position="372"/>
    </location>
</feature>
<dbReference type="EMBL" id="CAIT01000006">
    <property type="protein sequence ID" value="CCH52801.1"/>
    <property type="molecule type" value="Genomic_DNA"/>
</dbReference>
<dbReference type="PANTHER" id="PTHR33619:SF3">
    <property type="entry name" value="POLYSACCHARIDE EXPORT PROTEIN GFCE-RELATED"/>
    <property type="match status" value="1"/>
</dbReference>
<feature type="domain" description="Polysaccharide export protein N-terminal" evidence="3">
    <location>
        <begin position="234"/>
        <end position="302"/>
    </location>
</feature>
<evidence type="ECO:0000259" key="4">
    <source>
        <dbReference type="Pfam" id="PF10531"/>
    </source>
</evidence>
<feature type="compositionally biased region" description="Low complexity" evidence="2">
    <location>
        <begin position="102"/>
        <end position="132"/>
    </location>
</feature>
<dbReference type="GO" id="GO:0015159">
    <property type="term" value="F:polysaccharide transmembrane transporter activity"/>
    <property type="evidence" value="ECO:0007669"/>
    <property type="project" value="InterPro"/>
</dbReference>
<protein>
    <submittedName>
        <fullName evidence="5">Soluble ligand binding domain protein</fullName>
    </submittedName>
</protein>
<organism evidence="5 6">
    <name type="scientific">Fibrisoma limi BUZ 3</name>
    <dbReference type="NCBI Taxonomy" id="1185876"/>
    <lineage>
        <taxon>Bacteria</taxon>
        <taxon>Pseudomonadati</taxon>
        <taxon>Bacteroidota</taxon>
        <taxon>Cytophagia</taxon>
        <taxon>Cytophagales</taxon>
        <taxon>Spirosomataceae</taxon>
        <taxon>Fibrisoma</taxon>
    </lineage>
</organism>
<dbReference type="AlphaFoldDB" id="I2GFX6"/>
<feature type="compositionally biased region" description="Polar residues" evidence="2">
    <location>
        <begin position="133"/>
        <end position="190"/>
    </location>
</feature>
<feature type="compositionally biased region" description="Polar residues" evidence="2">
    <location>
        <begin position="77"/>
        <end position="87"/>
    </location>
</feature>
<keyword evidence="1" id="KW-0732">Signal</keyword>
<dbReference type="Pfam" id="PF10531">
    <property type="entry name" value="SLBB"/>
    <property type="match status" value="5"/>
</dbReference>
<evidence type="ECO:0000256" key="2">
    <source>
        <dbReference type="SAM" id="MobiDB-lite"/>
    </source>
</evidence>
<dbReference type="Gene3D" id="3.30.1950.10">
    <property type="entry name" value="wza like domain"/>
    <property type="match status" value="1"/>
</dbReference>
<reference evidence="5 6" key="1">
    <citation type="journal article" date="2012" name="J. Bacteriol.">
        <title>Genome Sequence of the Filamentous Bacterium Fibrisoma limi BUZ 3T.</title>
        <authorList>
            <person name="Filippini M."/>
            <person name="Qi W."/>
            <person name="Jaenicke S."/>
            <person name="Goesmann A."/>
            <person name="Smits T.H."/>
            <person name="Bagheri H.C."/>
        </authorList>
    </citation>
    <scope>NUCLEOTIDE SEQUENCE [LARGE SCALE GENOMIC DNA]</scope>
    <source>
        <strain evidence="6">BUZ 3T</strain>
    </source>
</reference>
<dbReference type="PANTHER" id="PTHR33619">
    <property type="entry name" value="POLYSACCHARIDE EXPORT PROTEIN GFCE-RELATED"/>
    <property type="match status" value="1"/>
</dbReference>
<feature type="domain" description="Soluble ligand binding" evidence="4">
    <location>
        <begin position="411"/>
        <end position="457"/>
    </location>
</feature>
<dbReference type="Proteomes" id="UP000009309">
    <property type="component" value="Unassembled WGS sequence"/>
</dbReference>
<feature type="domain" description="Soluble ligand binding" evidence="4">
    <location>
        <begin position="685"/>
        <end position="732"/>
    </location>
</feature>
<dbReference type="STRING" id="1185876.BN8_01829"/>
<evidence type="ECO:0000256" key="1">
    <source>
        <dbReference type="ARBA" id="ARBA00022729"/>
    </source>
</evidence>
<gene>
    <name evidence="5" type="ORF">BN8_01829</name>
</gene>
<dbReference type="InterPro" id="IPR049712">
    <property type="entry name" value="Poly_export"/>
</dbReference>
<sequence>MRTMATFVSLHTNPQRWLARGFRHLKNMQKSRINHNFRLNSSTSAFFLSNRRLSYWLLAFLLMTGSLSVRAQITPTMPGGVTTQPGSIPSRGGTGTLQPGSTVNVPGRGPVTVPNNVNVPGNRTNGTLNNTTQPNGRSSQAPGINQQSGRQVNGPVNQPGNGRQAANGQTSQTGEVLSDSLNQQPTTTQEALEDGYEAARRREREETRQKLFGYSLFNDPNLEQTFQPNLNIATPRNYIVGPGDQLNIQMYGYSETDFSQTVSPEGNVYFGQATGIGPVYVAGLTIEQAKARITGRLAKRYVGLRSSSYGAANTFLEVTLGNIRSIRVSVLGEAVRPGTYTLSSLSTVMNAIYQAGGPNELGSFRKVQLIRNNKVVATLDLYDYLLTGTQRNDVPLRDNDVIRFGTFVSRVEITGTVKRNNIFELLPEESLDRLLYYAGGFAANAYKGRIKVTRLTDRERKVIDVTSDQFAQFDMQDGDLVTVEQLLDRFENQITIEGAVFRPGQYSLDQNKTLKQLIQNAEGLRGDAFVGRINIIRTREDLAIENITVNLADILNGNQPDVPLQREDQVIITSKFDLAEQANISVQGEVNIPNEGIQYMANMTLNDALLRVGGLKESAAASQVEVVRRKKDVDPRSASAQIADIYRFNVNRDLSMSSDDNKFVLEPFDQIIVRRSPNYLIQTYARVEGEVIVPGEYPIRSKDQKISDLIGLAGGLTPQAYPAGATLIRRVKLSADEIARRNQSVTDISDAAGSKAVVETEALAPDQEESIGINLRKILEKPGSSEDILVQEGDLLRIPKLLETVRVQGEVLMPTTVKYRGGQTFQDYISQAGGFTSKSQRRKSFVVYANGSVDRTRKFMFFNIYPRVEPGSEVIVPKQTSTPLTPQQILSSTAGTISSLLSVIGLVIALTRVAN</sequence>
<evidence type="ECO:0000259" key="3">
    <source>
        <dbReference type="Pfam" id="PF02563"/>
    </source>
</evidence>
<comment type="caution">
    <text evidence="5">The sequence shown here is derived from an EMBL/GenBank/DDBJ whole genome shotgun (WGS) entry which is preliminary data.</text>
</comment>
<feature type="domain" description="Soluble ligand binding" evidence="4">
    <location>
        <begin position="805"/>
        <end position="847"/>
    </location>
</feature>
<name>I2GFX6_9BACT</name>
<dbReference type="RefSeq" id="WP_009281385.1">
    <property type="nucleotide sequence ID" value="NZ_CAIT01000006.1"/>
</dbReference>
<dbReference type="eggNOG" id="COG1596">
    <property type="taxonomic scope" value="Bacteria"/>
</dbReference>
<dbReference type="Pfam" id="PF02563">
    <property type="entry name" value="Poly_export"/>
    <property type="match status" value="1"/>
</dbReference>
<proteinExistence type="predicted"/>
<accession>I2GFX6</accession>